<dbReference type="PANTHER" id="PTHR45453:SF3">
    <property type="entry name" value="HISTIDINE KINASE"/>
    <property type="match status" value="1"/>
</dbReference>
<dbReference type="GO" id="GO:0016036">
    <property type="term" value="P:cellular response to phosphate starvation"/>
    <property type="evidence" value="ECO:0007669"/>
    <property type="project" value="TreeGrafter"/>
</dbReference>
<dbReference type="OrthoDB" id="9813151at2"/>
<dbReference type="PRINTS" id="PR00344">
    <property type="entry name" value="BCTRLSENSOR"/>
</dbReference>
<dbReference type="EC" id="2.7.13.3" evidence="3"/>
<sequence length="99" mass="10941">MSSSSAIVHSAEGSSVYITTKSWGSECVLTVKNVNSSIPDEEIRHVFEPFYKVDKSRTGNGTGLGLYIVKSFLEYHDFRFSIANQESSVVFTIVMPLSV</sequence>
<evidence type="ECO:0000256" key="4">
    <source>
        <dbReference type="ARBA" id="ARBA00022679"/>
    </source>
</evidence>
<evidence type="ECO:0000256" key="5">
    <source>
        <dbReference type="ARBA" id="ARBA00022777"/>
    </source>
</evidence>
<gene>
    <name evidence="8" type="ORF">A4V09_24400</name>
</gene>
<evidence type="ECO:0000313" key="8">
    <source>
        <dbReference type="EMBL" id="ARE64944.1"/>
    </source>
</evidence>
<dbReference type="InterPro" id="IPR003594">
    <property type="entry name" value="HATPase_dom"/>
</dbReference>
<comment type="subcellular location">
    <subcellularLocation>
        <location evidence="2">Membrane</location>
    </subcellularLocation>
</comment>
<proteinExistence type="predicted"/>
<dbReference type="GO" id="GO:0005886">
    <property type="term" value="C:plasma membrane"/>
    <property type="evidence" value="ECO:0007669"/>
    <property type="project" value="TreeGrafter"/>
</dbReference>
<dbReference type="InterPro" id="IPR050351">
    <property type="entry name" value="BphY/WalK/GraS-like"/>
</dbReference>
<dbReference type="EMBL" id="CP015405">
    <property type="protein sequence ID" value="ARE64944.1"/>
    <property type="molecule type" value="Genomic_DNA"/>
</dbReference>
<evidence type="ECO:0000256" key="3">
    <source>
        <dbReference type="ARBA" id="ARBA00012438"/>
    </source>
</evidence>
<keyword evidence="6" id="KW-0902">Two-component regulatory system</keyword>
<feature type="domain" description="Histidine kinase" evidence="7">
    <location>
        <begin position="1"/>
        <end position="99"/>
    </location>
</feature>
<dbReference type="Gene3D" id="3.30.565.10">
    <property type="entry name" value="Histidine kinase-like ATPase, C-terminal domain"/>
    <property type="match status" value="1"/>
</dbReference>
<dbReference type="SMART" id="SM00387">
    <property type="entry name" value="HATPase_c"/>
    <property type="match status" value="1"/>
</dbReference>
<evidence type="ECO:0000313" key="9">
    <source>
        <dbReference type="Proteomes" id="UP000092574"/>
    </source>
</evidence>
<dbReference type="GO" id="GO:0004721">
    <property type="term" value="F:phosphoprotein phosphatase activity"/>
    <property type="evidence" value="ECO:0007669"/>
    <property type="project" value="TreeGrafter"/>
</dbReference>
<evidence type="ECO:0000256" key="6">
    <source>
        <dbReference type="ARBA" id="ARBA00023012"/>
    </source>
</evidence>
<dbReference type="InterPro" id="IPR004358">
    <property type="entry name" value="Sig_transdc_His_kin-like_C"/>
</dbReference>
<dbReference type="CDD" id="cd00075">
    <property type="entry name" value="HATPase"/>
    <property type="match status" value="1"/>
</dbReference>
<keyword evidence="5" id="KW-0418">Kinase</keyword>
<dbReference type="InterPro" id="IPR036890">
    <property type="entry name" value="HATPase_C_sf"/>
</dbReference>
<protein>
    <recommendedName>
        <fullName evidence="3">histidine kinase</fullName>
        <ecNumber evidence="3">2.7.13.3</ecNumber>
    </recommendedName>
</protein>
<dbReference type="InterPro" id="IPR005467">
    <property type="entry name" value="His_kinase_dom"/>
</dbReference>
<dbReference type="GO" id="GO:0000155">
    <property type="term" value="F:phosphorelay sensor kinase activity"/>
    <property type="evidence" value="ECO:0007669"/>
    <property type="project" value="TreeGrafter"/>
</dbReference>
<dbReference type="SUPFAM" id="SSF55874">
    <property type="entry name" value="ATPase domain of HSP90 chaperone/DNA topoisomerase II/histidine kinase"/>
    <property type="match status" value="1"/>
</dbReference>
<dbReference type="KEGG" id="byl:A4V09_24400"/>
<name>A0A1V0QF67_9FIRM</name>
<dbReference type="AlphaFoldDB" id="A0A1V0QF67"/>
<keyword evidence="9" id="KW-1185">Reference proteome</keyword>
<evidence type="ECO:0000259" key="7">
    <source>
        <dbReference type="PROSITE" id="PS50109"/>
    </source>
</evidence>
<organism evidence="8 9">
    <name type="scientific">Blautia pseudococcoides</name>
    <dbReference type="NCBI Taxonomy" id="1796616"/>
    <lineage>
        <taxon>Bacteria</taxon>
        <taxon>Bacillati</taxon>
        <taxon>Bacillota</taxon>
        <taxon>Clostridia</taxon>
        <taxon>Lachnospirales</taxon>
        <taxon>Lachnospiraceae</taxon>
        <taxon>Blautia</taxon>
    </lineage>
</organism>
<comment type="catalytic activity">
    <reaction evidence="1">
        <text>ATP + protein L-histidine = ADP + protein N-phospho-L-histidine.</text>
        <dbReference type="EC" id="2.7.13.3"/>
    </reaction>
</comment>
<evidence type="ECO:0000256" key="1">
    <source>
        <dbReference type="ARBA" id="ARBA00000085"/>
    </source>
</evidence>
<dbReference type="PROSITE" id="PS50109">
    <property type="entry name" value="HIS_KIN"/>
    <property type="match status" value="1"/>
</dbReference>
<reference evidence="8" key="1">
    <citation type="submission" date="2017-04" db="EMBL/GenBank/DDBJ databases">
        <title>Complete Genome Sequences of Twelve Strains of a Stable Defined Moderately Diverse Mouse Microbiota 2 (sDMDMm2).</title>
        <authorList>
            <person name="Uchimura Y."/>
            <person name="Wyss M."/>
            <person name="Brugiroux S."/>
            <person name="Limenitakis J.P."/>
            <person name="Stecher B."/>
            <person name="McCoy K.D."/>
            <person name="Macpherson A.J."/>
        </authorList>
    </citation>
    <scope>NUCLEOTIDE SEQUENCE</scope>
    <source>
        <strain evidence="8">YL58</strain>
    </source>
</reference>
<dbReference type="STRING" id="1796616.A4V09_24400"/>
<evidence type="ECO:0000256" key="2">
    <source>
        <dbReference type="ARBA" id="ARBA00004370"/>
    </source>
</evidence>
<keyword evidence="4" id="KW-0808">Transferase</keyword>
<dbReference type="Proteomes" id="UP000092574">
    <property type="component" value="Chromosome"/>
</dbReference>
<accession>A0A1V0QF67</accession>
<dbReference type="Pfam" id="PF02518">
    <property type="entry name" value="HATPase_c"/>
    <property type="match status" value="1"/>
</dbReference>
<dbReference type="PANTHER" id="PTHR45453">
    <property type="entry name" value="PHOSPHATE REGULON SENSOR PROTEIN PHOR"/>
    <property type="match status" value="1"/>
</dbReference>